<accession>A0A3G3MGS8</accession>
<organism evidence="6">
    <name type="scientific">Neogoniolithon spectabile</name>
    <dbReference type="NCBI Taxonomy" id="231755"/>
    <lineage>
        <taxon>Eukaryota</taxon>
        <taxon>Rhodophyta</taxon>
        <taxon>Florideophyceae</taxon>
        <taxon>Corallinophycidae</taxon>
        <taxon>Corallinales</taxon>
        <taxon>Spongitidaceae</taxon>
        <taxon>Neogoniolithoideae</taxon>
        <taxon>Neogoniolithon</taxon>
    </lineage>
</organism>
<dbReference type="PROSITE" id="PS00525">
    <property type="entry name" value="RIBOSOMAL_L6_1"/>
    <property type="match status" value="1"/>
</dbReference>
<dbReference type="PANTHER" id="PTHR11655">
    <property type="entry name" value="60S/50S RIBOSOMAL PROTEIN L6/L9"/>
    <property type="match status" value="1"/>
</dbReference>
<dbReference type="GO" id="GO:0002181">
    <property type="term" value="P:cytoplasmic translation"/>
    <property type="evidence" value="ECO:0007669"/>
    <property type="project" value="TreeGrafter"/>
</dbReference>
<evidence type="ECO:0000256" key="2">
    <source>
        <dbReference type="ARBA" id="ARBA00022980"/>
    </source>
</evidence>
<dbReference type="HAMAP" id="MF_01365_B">
    <property type="entry name" value="Ribosomal_uL6_B"/>
    <property type="match status" value="1"/>
</dbReference>
<dbReference type="SUPFAM" id="SSF56053">
    <property type="entry name" value="Ribosomal protein L6"/>
    <property type="match status" value="2"/>
</dbReference>
<dbReference type="PIRSF" id="PIRSF002162">
    <property type="entry name" value="Ribosomal_L6"/>
    <property type="match status" value="1"/>
</dbReference>
<protein>
    <submittedName>
        <fullName evidence="6">Ribosomal protein L6</fullName>
    </submittedName>
</protein>
<dbReference type="Gene3D" id="3.90.930.12">
    <property type="entry name" value="Ribosomal protein L6, alpha-beta domain"/>
    <property type="match status" value="2"/>
</dbReference>
<dbReference type="GeneID" id="38463589"/>
<feature type="domain" description="Large ribosomal subunit protein uL6 alpha-beta" evidence="5">
    <location>
        <begin position="13"/>
        <end position="82"/>
    </location>
</feature>
<comment type="similarity">
    <text evidence="1 4">Belongs to the universal ribosomal protein uL6 family.</text>
</comment>
<dbReference type="FunFam" id="3.90.930.12:FF:000001">
    <property type="entry name" value="50S ribosomal protein L6"/>
    <property type="match status" value="1"/>
</dbReference>
<dbReference type="AlphaFoldDB" id="A0A3G3MGS8"/>
<dbReference type="Pfam" id="PF00347">
    <property type="entry name" value="Ribosomal_L6"/>
    <property type="match status" value="2"/>
</dbReference>
<dbReference type="GO" id="GO:0005840">
    <property type="term" value="C:ribosome"/>
    <property type="evidence" value="ECO:0007669"/>
    <property type="project" value="UniProtKB-KW"/>
</dbReference>
<dbReference type="InterPro" id="IPR036789">
    <property type="entry name" value="Ribosomal_uL6-like_a/b-dom_sf"/>
</dbReference>
<dbReference type="GO" id="GO:0003735">
    <property type="term" value="F:structural constituent of ribosome"/>
    <property type="evidence" value="ECO:0007669"/>
    <property type="project" value="InterPro"/>
</dbReference>
<geneLocation type="plastid" evidence="6"/>
<dbReference type="InterPro" id="IPR000702">
    <property type="entry name" value="Ribosomal_uL6-like"/>
</dbReference>
<keyword evidence="3 4" id="KW-0687">Ribonucleoprotein</keyword>
<evidence type="ECO:0000313" key="6">
    <source>
        <dbReference type="EMBL" id="AYR06023.1"/>
    </source>
</evidence>
<keyword evidence="2 4" id="KW-0689">Ribosomal protein</keyword>
<evidence type="ECO:0000256" key="4">
    <source>
        <dbReference type="RuleBase" id="RU003869"/>
    </source>
</evidence>
<dbReference type="InterPro" id="IPR019906">
    <property type="entry name" value="Ribosomal_uL6_bac-type"/>
</dbReference>
<name>A0A3G3MGS8_9FLOR</name>
<dbReference type="RefSeq" id="YP_009541814.1">
    <property type="nucleotide sequence ID" value="NC_039978.1"/>
</dbReference>
<evidence type="ECO:0000256" key="3">
    <source>
        <dbReference type="ARBA" id="ARBA00023274"/>
    </source>
</evidence>
<proteinExistence type="inferred from homology"/>
<gene>
    <name evidence="6" type="primary">rpl6</name>
</gene>
<dbReference type="InterPro" id="IPR002358">
    <property type="entry name" value="Ribosomal_uL6_CS"/>
</dbReference>
<feature type="domain" description="Large ribosomal subunit protein uL6 alpha-beta" evidence="5">
    <location>
        <begin position="91"/>
        <end position="164"/>
    </location>
</feature>
<dbReference type="EMBL" id="MH281628">
    <property type="protein sequence ID" value="AYR06023.1"/>
    <property type="molecule type" value="Genomic_DNA"/>
</dbReference>
<dbReference type="GO" id="GO:1990904">
    <property type="term" value="C:ribonucleoprotein complex"/>
    <property type="evidence" value="ECO:0007669"/>
    <property type="project" value="UniProtKB-KW"/>
</dbReference>
<dbReference type="GO" id="GO:0019843">
    <property type="term" value="F:rRNA binding"/>
    <property type="evidence" value="ECO:0007669"/>
    <property type="project" value="InterPro"/>
</dbReference>
<dbReference type="PANTHER" id="PTHR11655:SF14">
    <property type="entry name" value="LARGE RIBOSOMAL SUBUNIT PROTEIN UL6M"/>
    <property type="match status" value="1"/>
</dbReference>
<dbReference type="NCBIfam" id="TIGR03654">
    <property type="entry name" value="L6_bact"/>
    <property type="match status" value="1"/>
</dbReference>
<reference evidence="6" key="1">
    <citation type="journal article" date="2018" name="Genome Biol. Evol.">
        <title>Mitochondrial and Plastid Genomes from Coralline Red Algae Provide Insights into the Incongruent Evolutionary Histories of Organelles.</title>
        <authorList>
            <person name="Lee J."/>
            <person name="Song H.J."/>
            <person name="In Park S."/>
            <person name="Lee Y.M."/>
            <person name="Jeong S.Y."/>
            <person name="Oh Cho T."/>
            <person name="Kim J.H."/>
            <person name="Choi H.G."/>
            <person name="Choi C.G."/>
            <person name="Nelson W.A."/>
            <person name="Fredericq S."/>
            <person name="Bhattacharya D."/>
            <person name="Su Yoon H."/>
        </authorList>
    </citation>
    <scope>NUCLEOTIDE SEQUENCE</scope>
</reference>
<evidence type="ECO:0000256" key="1">
    <source>
        <dbReference type="ARBA" id="ARBA00009356"/>
    </source>
</evidence>
<evidence type="ECO:0000259" key="5">
    <source>
        <dbReference type="Pfam" id="PF00347"/>
    </source>
</evidence>
<sequence>MSRIGRTQIKVHKGTVISINKQLITVKGPKGNLNYTLPKQITIEENNNFLGLHTINNDKYSKQLHGLCRTIVNNMIIGVTKGFKKKLTINGVGYRAQIIDTNELVLNLGYSHPIHIKPPGDINIKVIDNNIIVNGISKEKVGQIAAKIRSMRPPEPYKGKGIKYENEIIRKKVGKAGK</sequence>
<keyword evidence="6" id="KW-0934">Plastid</keyword>
<dbReference type="PRINTS" id="PR00059">
    <property type="entry name" value="RIBOSOMALL6"/>
</dbReference>
<dbReference type="InterPro" id="IPR020040">
    <property type="entry name" value="Ribosomal_uL6_a/b-dom"/>
</dbReference>